<feature type="coiled-coil region" evidence="3">
    <location>
        <begin position="11"/>
        <end position="76"/>
    </location>
</feature>
<feature type="coiled-coil region" evidence="3">
    <location>
        <begin position="705"/>
        <end position="792"/>
    </location>
</feature>
<feature type="coiled-coil region" evidence="3">
    <location>
        <begin position="124"/>
        <end position="259"/>
    </location>
</feature>
<dbReference type="PANTHER" id="PTHR31233">
    <property type="entry name" value="BICAUDAL D FAMILY MEMBER"/>
    <property type="match status" value="1"/>
</dbReference>
<dbReference type="GO" id="GO:0008093">
    <property type="term" value="F:cytoskeletal anchor activity"/>
    <property type="evidence" value="ECO:0007669"/>
    <property type="project" value="InterPro"/>
</dbReference>
<reference evidence="5" key="1">
    <citation type="submission" date="2025-08" db="UniProtKB">
        <authorList>
            <consortium name="Ensembl"/>
        </authorList>
    </citation>
    <scope>IDENTIFICATION</scope>
</reference>
<feature type="compositionally biased region" description="Polar residues" evidence="4">
    <location>
        <begin position="581"/>
        <end position="601"/>
    </location>
</feature>
<feature type="coiled-coil region" evidence="3">
    <location>
        <begin position="306"/>
        <end position="340"/>
    </location>
</feature>
<name>A0A3Q3VQF5_MOLML</name>
<dbReference type="Pfam" id="PF09730">
    <property type="entry name" value="BicD"/>
    <property type="match status" value="2"/>
</dbReference>
<keyword evidence="6" id="KW-1185">Reference proteome</keyword>
<evidence type="ECO:0000256" key="2">
    <source>
        <dbReference type="ARBA" id="ARBA00023054"/>
    </source>
</evidence>
<dbReference type="InterPro" id="IPR018477">
    <property type="entry name" value="BICD"/>
</dbReference>
<evidence type="ECO:0000256" key="3">
    <source>
        <dbReference type="SAM" id="Coils"/>
    </source>
</evidence>
<feature type="region of interest" description="Disordered" evidence="4">
    <location>
        <begin position="370"/>
        <end position="397"/>
    </location>
</feature>
<protein>
    <submittedName>
        <fullName evidence="5">Uncharacterized protein</fullName>
    </submittedName>
</protein>
<proteinExistence type="inferred from homology"/>
<feature type="region of interest" description="Disordered" evidence="4">
    <location>
        <begin position="808"/>
        <end position="829"/>
    </location>
</feature>
<dbReference type="Gene3D" id="6.10.250.2470">
    <property type="match status" value="1"/>
</dbReference>
<dbReference type="GO" id="GO:0005829">
    <property type="term" value="C:cytosol"/>
    <property type="evidence" value="ECO:0007669"/>
    <property type="project" value="TreeGrafter"/>
</dbReference>
<dbReference type="GO" id="GO:0070507">
    <property type="term" value="P:regulation of microtubule cytoskeleton organization"/>
    <property type="evidence" value="ECO:0007669"/>
    <property type="project" value="TreeGrafter"/>
</dbReference>
<evidence type="ECO:0000313" key="5">
    <source>
        <dbReference type="Ensembl" id="ENSMMOP00000000492.1"/>
    </source>
</evidence>
<dbReference type="GO" id="GO:0072393">
    <property type="term" value="P:microtubule anchoring at microtubule organizing center"/>
    <property type="evidence" value="ECO:0007669"/>
    <property type="project" value="TreeGrafter"/>
</dbReference>
<organism evidence="5 6">
    <name type="scientific">Mola mola</name>
    <name type="common">Ocean sunfish</name>
    <name type="synonym">Tetraodon mola</name>
    <dbReference type="NCBI Taxonomy" id="94237"/>
    <lineage>
        <taxon>Eukaryota</taxon>
        <taxon>Metazoa</taxon>
        <taxon>Chordata</taxon>
        <taxon>Craniata</taxon>
        <taxon>Vertebrata</taxon>
        <taxon>Euteleostomi</taxon>
        <taxon>Actinopterygii</taxon>
        <taxon>Neopterygii</taxon>
        <taxon>Teleostei</taxon>
        <taxon>Neoteleostei</taxon>
        <taxon>Acanthomorphata</taxon>
        <taxon>Eupercaria</taxon>
        <taxon>Tetraodontiformes</taxon>
        <taxon>Molidae</taxon>
        <taxon>Mola</taxon>
    </lineage>
</organism>
<keyword evidence="2 3" id="KW-0175">Coiled coil</keyword>
<reference evidence="5" key="2">
    <citation type="submission" date="2025-09" db="UniProtKB">
        <authorList>
            <consortium name="Ensembl"/>
        </authorList>
    </citation>
    <scope>IDENTIFICATION</scope>
</reference>
<evidence type="ECO:0000313" key="6">
    <source>
        <dbReference type="Proteomes" id="UP000261620"/>
    </source>
</evidence>
<feature type="coiled-coil region" evidence="3">
    <location>
        <begin position="410"/>
        <end position="481"/>
    </location>
</feature>
<dbReference type="GO" id="GO:0048260">
    <property type="term" value="P:positive regulation of receptor-mediated endocytosis"/>
    <property type="evidence" value="ECO:0007669"/>
    <property type="project" value="TreeGrafter"/>
</dbReference>
<evidence type="ECO:0000256" key="1">
    <source>
        <dbReference type="ARBA" id="ARBA00010061"/>
    </source>
</evidence>
<dbReference type="GO" id="GO:0034452">
    <property type="term" value="F:dynactin binding"/>
    <property type="evidence" value="ECO:0007669"/>
    <property type="project" value="TreeGrafter"/>
</dbReference>
<feature type="compositionally biased region" description="Basic and acidic residues" evidence="4">
    <location>
        <begin position="370"/>
        <end position="384"/>
    </location>
</feature>
<dbReference type="Proteomes" id="UP000261620">
    <property type="component" value="Unplaced"/>
</dbReference>
<feature type="region of interest" description="Disordered" evidence="4">
    <location>
        <begin position="561"/>
        <end position="626"/>
    </location>
</feature>
<dbReference type="AlphaFoldDB" id="A0A3Q3VQF5"/>
<dbReference type="STRING" id="94237.ENSMMOP00000000492"/>
<sequence length="841" mass="95136">MAADGGCGESVEQYRAEVERLTQELAEANREKIRAAECGLVVLEENQALKQKYVELETEQETLRKELEQLQEAFGQAYTNQRKVAEDGETNEETLLQESAFKEAYYMGRLLEMQTEVTLSRSVASNAQAETDRLNALVQELRETNEMLELQRSRMREEIKEYKFRETRLLQDYTELEEENIMLQKLVSTLKQSQVEYEGLKHEIKVLEEETVLLNSQLEDALRLKDIAEGQLEEALDALKSEREQKNNLRKELAHHLSLSDSVYGAGDSNRCNGHLHTCSGMAKINGDYRAGRKGEHLHQVPDLFSELNLSEIQKLKQQLLQVEREKTALLMNLQESQTQLQHTQGALSEQSERVHRLMERVNAMKCLNGDKELGDPQESEKADNVSLSTPANGHHDPDINGFEVLECKYKVAVTEVIDLKAELKALKEKYNQAVEGQRESHGEDRVQPLTEQITHLERSYRDSRERVAGLEAELRAATSTATESQAMLNTAQDELVTFSEELAQLYHHVCLCNNETPNRVMLDYYRQSRITRSGSLKGSEDPRALLSPRLARRLAAVSAACSSEAPRSPMDSPSKDARLSETTITTVDPPSCHSSPTRNIIGSPGVSTSPCPSPVPSETGGDLRKEPMNIYNLNAIIRDQMKHLQRAVDRSLQLSRQRAAARELAPLLDKDKDLCMEEILKLKSLLSTKREQIATLRLVLKANKQTAEVALANLKSKYENEKTMVTETMMKLRNELKALKEDAATFSSLRAMFATRCDEYVTQLDEMQRQLAAAEDEKKTLNSLLRMAIQQKLALTQRLEDLEFDQEQTHRGRSAKVPKIKSSPPKVSCMGATRFHSGKV</sequence>
<evidence type="ECO:0000256" key="4">
    <source>
        <dbReference type="SAM" id="MobiDB-lite"/>
    </source>
</evidence>
<dbReference type="GO" id="GO:0070840">
    <property type="term" value="F:dynein complex binding"/>
    <property type="evidence" value="ECO:0007669"/>
    <property type="project" value="InterPro"/>
</dbReference>
<dbReference type="PANTHER" id="PTHR31233:SF3">
    <property type="entry name" value="PROTEIN BICAUDAL D HOMOLOG 1"/>
    <property type="match status" value="1"/>
</dbReference>
<dbReference type="GO" id="GO:0005794">
    <property type="term" value="C:Golgi apparatus"/>
    <property type="evidence" value="ECO:0007669"/>
    <property type="project" value="TreeGrafter"/>
</dbReference>
<dbReference type="GO" id="GO:0045505">
    <property type="term" value="F:dynein intermediate chain binding"/>
    <property type="evidence" value="ECO:0007669"/>
    <property type="project" value="TreeGrafter"/>
</dbReference>
<comment type="similarity">
    <text evidence="1">Belongs to the BicD family.</text>
</comment>
<accession>A0A3Q3VQF5</accession>
<dbReference type="OMA" id="KAEHDCE"/>
<dbReference type="Ensembl" id="ENSMMOT00000000499.1">
    <property type="protein sequence ID" value="ENSMMOP00000000492.1"/>
    <property type="gene ID" value="ENSMMOG00000000415.1"/>
</dbReference>